<dbReference type="STRING" id="1429083.GCA_001885685_01404"/>
<sequence length="317" mass="35938">MRRYIFPLLFPVMVLPGCQSLGFGSLPMEELTARYASAESGSKFLEIDGVRLHYRDEGSHDKPTLLLLHGVVSSLHTWDGWVAELKNDYRIIRIDVPGFGLTGPLPDGQYQPERIVGMIDQLLDKLEVQELSIAGNSLGGYMAWNYALKRPDRVEKLVLIDPAAYPMEKAPWVIAIADLPGARELAPLWIPKSVISMNVSEVYGQSWRIRDGVIDRYYDINRRPGNRAAMIDIFRMINNLNDPAQDPSEQIAQISTPTLLMWGDKDRWIPPSQAQQWQRDLPSLTLKMYPDIGHVPMEEIPVQSAWDAKRFLTTGKL</sequence>
<dbReference type="SUPFAM" id="SSF53474">
    <property type="entry name" value="alpha/beta-Hydrolases"/>
    <property type="match status" value="1"/>
</dbReference>
<dbReference type="AlphaFoldDB" id="A0A1H7JR35"/>
<feature type="domain" description="AB hydrolase-1" evidence="1">
    <location>
        <begin position="63"/>
        <end position="299"/>
    </location>
</feature>
<dbReference type="InterPro" id="IPR000073">
    <property type="entry name" value="AB_hydrolase_1"/>
</dbReference>
<accession>A0A1H7JR35</accession>
<organism evidence="2 3">
    <name type="scientific">Atopomonas hussainii</name>
    <dbReference type="NCBI Taxonomy" id="1429083"/>
    <lineage>
        <taxon>Bacteria</taxon>
        <taxon>Pseudomonadati</taxon>
        <taxon>Pseudomonadota</taxon>
        <taxon>Gammaproteobacteria</taxon>
        <taxon>Pseudomonadales</taxon>
        <taxon>Pseudomonadaceae</taxon>
        <taxon>Atopomonas</taxon>
    </lineage>
</organism>
<dbReference type="PANTHER" id="PTHR46438:SF11">
    <property type="entry name" value="LIPASE-RELATED"/>
    <property type="match status" value="1"/>
</dbReference>
<dbReference type="RefSeq" id="WP_235821613.1">
    <property type="nucleotide sequence ID" value="NZ_FOAS01000005.1"/>
</dbReference>
<dbReference type="Proteomes" id="UP000185766">
    <property type="component" value="Unassembled WGS sequence"/>
</dbReference>
<evidence type="ECO:0000259" key="1">
    <source>
        <dbReference type="Pfam" id="PF00561"/>
    </source>
</evidence>
<dbReference type="InterPro" id="IPR029058">
    <property type="entry name" value="AB_hydrolase_fold"/>
</dbReference>
<dbReference type="PANTHER" id="PTHR46438">
    <property type="entry name" value="ALPHA/BETA-HYDROLASES SUPERFAMILY PROTEIN"/>
    <property type="match status" value="1"/>
</dbReference>
<name>A0A1H7JR35_9GAMM</name>
<evidence type="ECO:0000313" key="3">
    <source>
        <dbReference type="Proteomes" id="UP000185766"/>
    </source>
</evidence>
<dbReference type="PRINTS" id="PR00111">
    <property type="entry name" value="ABHYDROLASE"/>
</dbReference>
<protein>
    <submittedName>
        <fullName evidence="2">Pimeloyl-ACP methyl ester carboxylesterase</fullName>
    </submittedName>
</protein>
<gene>
    <name evidence="2" type="ORF">SAMN05216214_10523</name>
</gene>
<dbReference type="EMBL" id="FOAS01000005">
    <property type="protein sequence ID" value="SEK77079.1"/>
    <property type="molecule type" value="Genomic_DNA"/>
</dbReference>
<dbReference type="Gene3D" id="3.40.50.1820">
    <property type="entry name" value="alpha/beta hydrolase"/>
    <property type="match status" value="1"/>
</dbReference>
<proteinExistence type="predicted"/>
<keyword evidence="3" id="KW-1185">Reference proteome</keyword>
<reference evidence="2 3" key="1">
    <citation type="submission" date="2016-10" db="EMBL/GenBank/DDBJ databases">
        <authorList>
            <person name="de Groot N.N."/>
        </authorList>
    </citation>
    <scope>NUCLEOTIDE SEQUENCE [LARGE SCALE GENOMIC DNA]</scope>
    <source>
        <strain evidence="2 3">JCM 19513</strain>
    </source>
</reference>
<evidence type="ECO:0000313" key="2">
    <source>
        <dbReference type="EMBL" id="SEK77079.1"/>
    </source>
</evidence>
<dbReference type="Pfam" id="PF00561">
    <property type="entry name" value="Abhydrolase_1"/>
    <property type="match status" value="1"/>
</dbReference>